<dbReference type="AlphaFoldDB" id="A0A0F7KCK2"/>
<dbReference type="Proteomes" id="UP000324176">
    <property type="component" value="Unassembled WGS sequence"/>
</dbReference>
<accession>A0A0F7KCK2</accession>
<dbReference type="EMBL" id="CP011451">
    <property type="protein sequence ID" value="AKH36893.1"/>
    <property type="molecule type" value="Genomic_DNA"/>
</dbReference>
<proteinExistence type="predicted"/>
<dbReference type="RefSeq" id="WP_046848992.1">
    <property type="nucleotide sequence ID" value="NZ_VNHT01000040.1"/>
</dbReference>
<dbReference type="PATRIC" id="fig|44574.3.peg.539"/>
<dbReference type="KEGG" id="nco:AAW31_02260"/>
<protein>
    <submittedName>
        <fullName evidence="1">Uncharacterized protein</fullName>
    </submittedName>
</protein>
<dbReference type="Proteomes" id="UP000034156">
    <property type="component" value="Chromosome"/>
</dbReference>
<reference evidence="3" key="1">
    <citation type="submission" date="2015-05" db="EMBL/GenBank/DDBJ databases">
        <title>Draft genome of Nitrosomonas communis strain Nm2.</title>
        <authorList>
            <person name="Kozlowski J.A."/>
            <person name="Kits K.D."/>
            <person name="Stein L.Y."/>
        </authorList>
    </citation>
    <scope>NUCLEOTIDE SEQUENCE [LARGE SCALE GENOMIC DNA]</scope>
    <source>
        <strain evidence="3">Nm2</strain>
    </source>
</reference>
<sequence>MEDICKLYNYLFDAIRSMTQVDQILNHQLPQGVVNSYGIEGAYCFCLEPIDTCELLRSTITEKPEYRNFALRKVCADVELEFLPCHSDLVIQLIVDFKKADYRLRQSLGFVLSQLADVVPTATRRKIQKFFLVSQYVGGHSYRRLNVCSQKPKNFSAGSLFRDMAFNSTLQVTFNPLRTFAVAKTRIASNAPESGRYTH</sequence>
<gene>
    <name evidence="1" type="ORF">AAW31_02260</name>
    <name evidence="2" type="ORF">BCL69_104014</name>
</gene>
<keyword evidence="3" id="KW-1185">Reference proteome</keyword>
<dbReference type="EMBL" id="VNHT01000040">
    <property type="protein sequence ID" value="TYP83888.1"/>
    <property type="molecule type" value="Genomic_DNA"/>
</dbReference>
<name>A0A0F7KCK2_9PROT</name>
<evidence type="ECO:0000313" key="4">
    <source>
        <dbReference type="Proteomes" id="UP000324176"/>
    </source>
</evidence>
<organism evidence="1 3">
    <name type="scientific">Nitrosomonas communis</name>
    <dbReference type="NCBI Taxonomy" id="44574"/>
    <lineage>
        <taxon>Bacteria</taxon>
        <taxon>Pseudomonadati</taxon>
        <taxon>Pseudomonadota</taxon>
        <taxon>Betaproteobacteria</taxon>
        <taxon>Nitrosomonadales</taxon>
        <taxon>Nitrosomonadaceae</taxon>
        <taxon>Nitrosomonas</taxon>
    </lineage>
</organism>
<evidence type="ECO:0000313" key="3">
    <source>
        <dbReference type="Proteomes" id="UP000034156"/>
    </source>
</evidence>
<evidence type="ECO:0000313" key="1">
    <source>
        <dbReference type="EMBL" id="AKH36893.1"/>
    </source>
</evidence>
<evidence type="ECO:0000313" key="2">
    <source>
        <dbReference type="EMBL" id="TYP83888.1"/>
    </source>
</evidence>
<reference evidence="2 4" key="3">
    <citation type="submission" date="2019-07" db="EMBL/GenBank/DDBJ databases">
        <title>Active sludge and wastewater microbial communities from Klosterneuburg, Austria.</title>
        <authorList>
            <person name="Wagner M."/>
        </authorList>
    </citation>
    <scope>NUCLEOTIDE SEQUENCE [LARGE SCALE GENOMIC DNA]</scope>
    <source>
        <strain evidence="2 4">Nm2</strain>
    </source>
</reference>
<reference evidence="1 3" key="2">
    <citation type="journal article" date="2016" name="Genome Announc.">
        <title>Genome Sequence of Nitrosomonas communis Strain Nm2, a Mesophilic Ammonia-Oxidizing Bacterium Isolated from Mediterranean Soil.</title>
        <authorList>
            <person name="Kozlowski J.A."/>
            <person name="Kits K.D."/>
            <person name="Stein L.Y."/>
        </authorList>
    </citation>
    <scope>NUCLEOTIDE SEQUENCE [LARGE SCALE GENOMIC DNA]</scope>
    <source>
        <strain evidence="1 3">Nm2</strain>
    </source>
</reference>